<dbReference type="InterPro" id="IPR012334">
    <property type="entry name" value="Pectin_lyas_fold"/>
</dbReference>
<evidence type="ECO:0000313" key="4">
    <source>
        <dbReference type="Proteomes" id="UP000630936"/>
    </source>
</evidence>
<dbReference type="EMBL" id="BMWG01000030">
    <property type="protein sequence ID" value="GGZ60523.1"/>
    <property type="molecule type" value="Genomic_DNA"/>
</dbReference>
<dbReference type="SMART" id="SM00710">
    <property type="entry name" value="PbH1"/>
    <property type="match status" value="7"/>
</dbReference>
<reference evidence="3" key="1">
    <citation type="journal article" date="2014" name="Int. J. Syst. Evol. Microbiol.">
        <title>Complete genome sequence of Corynebacterium casei LMG S-19264T (=DSM 44701T), isolated from a smear-ripened cheese.</title>
        <authorList>
            <consortium name="US DOE Joint Genome Institute (JGI-PGF)"/>
            <person name="Walter F."/>
            <person name="Albersmeier A."/>
            <person name="Kalinowski J."/>
            <person name="Ruckert C."/>
        </authorList>
    </citation>
    <scope>NUCLEOTIDE SEQUENCE</scope>
    <source>
        <strain evidence="3">JCM 4988</strain>
    </source>
</reference>
<organism evidence="3 4">
    <name type="scientific">Streptomyces inusitatus</name>
    <dbReference type="NCBI Taxonomy" id="68221"/>
    <lineage>
        <taxon>Bacteria</taxon>
        <taxon>Bacillati</taxon>
        <taxon>Actinomycetota</taxon>
        <taxon>Actinomycetes</taxon>
        <taxon>Kitasatosporales</taxon>
        <taxon>Streptomycetaceae</taxon>
        <taxon>Streptomyces</taxon>
    </lineage>
</organism>
<keyword evidence="4" id="KW-1185">Reference proteome</keyword>
<evidence type="ECO:0000256" key="1">
    <source>
        <dbReference type="SAM" id="SignalP"/>
    </source>
</evidence>
<comment type="caution">
    <text evidence="3">The sequence shown here is derived from an EMBL/GenBank/DDBJ whole genome shotgun (WGS) entry which is preliminary data.</text>
</comment>
<dbReference type="InterPro" id="IPR011050">
    <property type="entry name" value="Pectin_lyase_fold/virulence"/>
</dbReference>
<evidence type="ECO:0000313" key="3">
    <source>
        <dbReference type="EMBL" id="GGZ60523.1"/>
    </source>
</evidence>
<proteinExistence type="predicted"/>
<feature type="signal peptide" evidence="1">
    <location>
        <begin position="1"/>
        <end position="34"/>
    </location>
</feature>
<dbReference type="RefSeq" id="WP_190126681.1">
    <property type="nucleotide sequence ID" value="NZ_BMWG01000030.1"/>
</dbReference>
<dbReference type="AlphaFoldDB" id="A0A918QPF4"/>
<feature type="domain" description="Periplasmic copper-binding protein NosD beta helix" evidence="2">
    <location>
        <begin position="136"/>
        <end position="331"/>
    </location>
</feature>
<dbReference type="InterPro" id="IPR006626">
    <property type="entry name" value="PbH1"/>
</dbReference>
<dbReference type="Proteomes" id="UP000630936">
    <property type="component" value="Unassembled WGS sequence"/>
</dbReference>
<dbReference type="Gene3D" id="2.160.20.10">
    <property type="entry name" value="Single-stranded right-handed beta-helix, Pectin lyase-like"/>
    <property type="match status" value="1"/>
</dbReference>
<feature type="chain" id="PRO_5037664680" description="Periplasmic copper-binding protein NosD beta helix domain-containing protein" evidence="1">
    <location>
        <begin position="35"/>
        <end position="364"/>
    </location>
</feature>
<dbReference type="SUPFAM" id="SSF51126">
    <property type="entry name" value="Pectin lyase-like"/>
    <property type="match status" value="1"/>
</dbReference>
<name>A0A918QPF4_9ACTN</name>
<evidence type="ECO:0000259" key="2">
    <source>
        <dbReference type="Pfam" id="PF05048"/>
    </source>
</evidence>
<reference evidence="3" key="2">
    <citation type="submission" date="2020-09" db="EMBL/GenBank/DDBJ databases">
        <authorList>
            <person name="Sun Q."/>
            <person name="Ohkuma M."/>
        </authorList>
    </citation>
    <scope>NUCLEOTIDE SEQUENCE</scope>
    <source>
        <strain evidence="3">JCM 4988</strain>
    </source>
</reference>
<protein>
    <recommendedName>
        <fullName evidence="2">Periplasmic copper-binding protein NosD beta helix domain-containing protein</fullName>
    </recommendedName>
</protein>
<dbReference type="Pfam" id="PF05048">
    <property type="entry name" value="NosD"/>
    <property type="match status" value="1"/>
</dbReference>
<accession>A0A918QPF4</accession>
<gene>
    <name evidence="3" type="ORF">GCM10010387_62840</name>
</gene>
<sequence>MELRQKHQKRQRRKLGRLLAVAAAVVSGVGLAPAAESPERHTVRPGESVQAAVDAAKPGDTVVLAPGTYRESVLITTARLTLRGSGPATVLVPPAGPAAADAHGCARAGHGVCVTGTEGADVERVSVRSLTLRGFKGHGLWASRTDRLSVRQVVSEKNGVWGLAQQRSVRGSFRENTVRENGDAGIFLANAVDAEGGATDQGGALIAGNTASGNRIGVTVRRVRNLTVRDNELTANCAGMFIVGDESKPAAGAMTVRSNDISGNNRLCPATARLPVIQGSGIVLTGSEATVVRSNTIRDNVGSAPMSGGIVLFESLVGAANTDNVIVNNEVEGNGRADLVHRGDGGGNRFTGNTCASSEPAGLC</sequence>
<dbReference type="InterPro" id="IPR007742">
    <property type="entry name" value="NosD_dom"/>
</dbReference>
<keyword evidence="1" id="KW-0732">Signal</keyword>